<feature type="region of interest" description="Disordered" evidence="3">
    <location>
        <begin position="1"/>
        <end position="131"/>
    </location>
</feature>
<dbReference type="AlphaFoldDB" id="A0A0C3BFD2"/>
<feature type="domain" description="Coiled-coil" evidence="4">
    <location>
        <begin position="133"/>
        <end position="218"/>
    </location>
</feature>
<dbReference type="OrthoDB" id="76412at2759"/>
<dbReference type="Pfam" id="PF06244">
    <property type="entry name" value="Ccdc124"/>
    <property type="match status" value="1"/>
</dbReference>
<evidence type="ECO:0000259" key="5">
    <source>
        <dbReference type="Pfam" id="PF22048"/>
    </source>
</evidence>
<dbReference type="InterPro" id="IPR010422">
    <property type="entry name" value="Ccdc124/Oxs1"/>
</dbReference>
<evidence type="ECO:0000256" key="3">
    <source>
        <dbReference type="SAM" id="MobiDB-lite"/>
    </source>
</evidence>
<dbReference type="HOGENOM" id="CLU_069723_1_0_1"/>
<dbReference type="PANTHER" id="PTHR21680:SF0">
    <property type="entry name" value="COILED-COIL DOMAIN-CONTAINING PROTEIN 124"/>
    <property type="match status" value="1"/>
</dbReference>
<evidence type="ECO:0000256" key="1">
    <source>
        <dbReference type="ARBA" id="ARBA00008296"/>
    </source>
</evidence>
<feature type="compositionally biased region" description="Basic and acidic residues" evidence="3">
    <location>
        <begin position="43"/>
        <end position="67"/>
    </location>
</feature>
<dbReference type="GO" id="GO:0005634">
    <property type="term" value="C:nucleus"/>
    <property type="evidence" value="ECO:0007669"/>
    <property type="project" value="TreeGrafter"/>
</dbReference>
<dbReference type="STRING" id="933852.A0A0C3BFD2"/>
<gene>
    <name evidence="6" type="ORF">M408DRAFT_327813</name>
</gene>
<reference evidence="7" key="2">
    <citation type="submission" date="2015-01" db="EMBL/GenBank/DDBJ databases">
        <title>Evolutionary Origins and Diversification of the Mycorrhizal Mutualists.</title>
        <authorList>
            <consortium name="DOE Joint Genome Institute"/>
            <consortium name="Mycorrhizal Genomics Consortium"/>
            <person name="Kohler A."/>
            <person name="Kuo A."/>
            <person name="Nagy L.G."/>
            <person name="Floudas D."/>
            <person name="Copeland A."/>
            <person name="Barry K.W."/>
            <person name="Cichocki N."/>
            <person name="Veneault-Fourrey C."/>
            <person name="LaButti K."/>
            <person name="Lindquist E.A."/>
            <person name="Lipzen A."/>
            <person name="Lundell T."/>
            <person name="Morin E."/>
            <person name="Murat C."/>
            <person name="Riley R."/>
            <person name="Ohm R."/>
            <person name="Sun H."/>
            <person name="Tunlid A."/>
            <person name="Henrissat B."/>
            <person name="Grigoriev I.V."/>
            <person name="Hibbett D.S."/>
            <person name="Martin F."/>
        </authorList>
    </citation>
    <scope>NUCLEOTIDE SEQUENCE [LARGE SCALE GENOMIC DNA]</scope>
    <source>
        <strain evidence="7">MAFF 305830</strain>
    </source>
</reference>
<accession>A0A0C3BFD2</accession>
<dbReference type="InterPro" id="IPR054414">
    <property type="entry name" value="Ccdc124/Oxs1_C"/>
</dbReference>
<reference evidence="6 7" key="1">
    <citation type="submission" date="2014-04" db="EMBL/GenBank/DDBJ databases">
        <authorList>
            <consortium name="DOE Joint Genome Institute"/>
            <person name="Kuo A."/>
            <person name="Zuccaro A."/>
            <person name="Kohler A."/>
            <person name="Nagy L.G."/>
            <person name="Floudas D."/>
            <person name="Copeland A."/>
            <person name="Barry K.W."/>
            <person name="Cichocki N."/>
            <person name="Veneault-Fourrey C."/>
            <person name="LaButti K."/>
            <person name="Lindquist E.A."/>
            <person name="Lipzen A."/>
            <person name="Lundell T."/>
            <person name="Morin E."/>
            <person name="Murat C."/>
            <person name="Sun H."/>
            <person name="Tunlid A."/>
            <person name="Henrissat B."/>
            <person name="Grigoriev I.V."/>
            <person name="Hibbett D.S."/>
            <person name="Martin F."/>
            <person name="Nordberg H.P."/>
            <person name="Cantor M.N."/>
            <person name="Hua S.X."/>
        </authorList>
    </citation>
    <scope>NUCLEOTIDE SEQUENCE [LARGE SCALE GENOMIC DNA]</scope>
    <source>
        <strain evidence="6 7">MAFF 305830</strain>
    </source>
</reference>
<organism evidence="6 7">
    <name type="scientific">Serendipita vermifera MAFF 305830</name>
    <dbReference type="NCBI Taxonomy" id="933852"/>
    <lineage>
        <taxon>Eukaryota</taxon>
        <taxon>Fungi</taxon>
        <taxon>Dikarya</taxon>
        <taxon>Basidiomycota</taxon>
        <taxon>Agaricomycotina</taxon>
        <taxon>Agaricomycetes</taxon>
        <taxon>Sebacinales</taxon>
        <taxon>Serendipitaceae</taxon>
        <taxon>Serendipita</taxon>
    </lineage>
</organism>
<feature type="compositionally biased region" description="Basic and acidic residues" evidence="3">
    <location>
        <begin position="9"/>
        <end position="28"/>
    </location>
</feature>
<feature type="compositionally biased region" description="Basic residues" evidence="3">
    <location>
        <begin position="84"/>
        <end position="93"/>
    </location>
</feature>
<evidence type="ECO:0000313" key="6">
    <source>
        <dbReference type="EMBL" id="KIM30869.1"/>
    </source>
</evidence>
<proteinExistence type="inferred from homology"/>
<evidence type="ECO:0000313" key="7">
    <source>
        <dbReference type="Proteomes" id="UP000054097"/>
    </source>
</evidence>
<dbReference type="GO" id="GO:0006366">
    <property type="term" value="P:transcription by RNA polymerase II"/>
    <property type="evidence" value="ECO:0007669"/>
    <property type="project" value="TreeGrafter"/>
</dbReference>
<evidence type="ECO:0000256" key="2">
    <source>
        <dbReference type="ARBA" id="ARBA00023054"/>
    </source>
</evidence>
<evidence type="ECO:0008006" key="8">
    <source>
        <dbReference type="Google" id="ProtNLM"/>
    </source>
</evidence>
<dbReference type="Proteomes" id="UP000054097">
    <property type="component" value="Unassembled WGS sequence"/>
</dbReference>
<comment type="similarity">
    <text evidence="1">Belongs to the CCDC124 family.</text>
</comment>
<dbReference type="GO" id="GO:0003713">
    <property type="term" value="F:transcription coactivator activity"/>
    <property type="evidence" value="ECO:0007669"/>
    <property type="project" value="TreeGrafter"/>
</dbReference>
<dbReference type="InterPro" id="IPR054413">
    <property type="entry name" value="LSO1/2"/>
</dbReference>
<dbReference type="EMBL" id="KN824283">
    <property type="protein sequence ID" value="KIM30869.1"/>
    <property type="molecule type" value="Genomic_DNA"/>
</dbReference>
<dbReference type="PANTHER" id="PTHR21680">
    <property type="entry name" value="COILED-COIL DOMAIN-CONTAINING PROTEIN 124"/>
    <property type="match status" value="1"/>
</dbReference>
<dbReference type="Pfam" id="PF22048">
    <property type="entry name" value="LSO1_2-like"/>
    <property type="match status" value="1"/>
</dbReference>
<evidence type="ECO:0000259" key="4">
    <source>
        <dbReference type="Pfam" id="PF06244"/>
    </source>
</evidence>
<sequence length="254" mass="27629">MPPKGGGNAKKESGRAKKAENEVKKKEAATAQREQQEASKWQEGSKVDKAAEQRAKQEAAAARKAEAARILAEEEAQASVVKPKVPKGAKPKKPAAAEETSGGKGKGKATEEEEPPAAAASGSGGNIDGIVESFSASNLDDALDMLEVVTAKTDKASVGNMASGLEKHPERRFKASFEAYCERELPELKKDRPGMRLQQYKDLLFKQFQKSDENPFNQTTVSYDATKEEKVEALKRRQGEIEERLREKKGLTGN</sequence>
<feature type="domain" description="LSO1/LSO2" evidence="5">
    <location>
        <begin position="9"/>
        <end position="75"/>
    </location>
</feature>
<name>A0A0C3BFD2_SERVB</name>
<keyword evidence="2" id="KW-0175">Coiled coil</keyword>
<protein>
    <recommendedName>
        <fullName evidence="8">DUF1014-domain-containing protein</fullName>
    </recommendedName>
</protein>
<keyword evidence="7" id="KW-1185">Reference proteome</keyword>